<dbReference type="Proteomes" id="UP000814140">
    <property type="component" value="Unassembled WGS sequence"/>
</dbReference>
<name>A0ACB8SGS7_9AGAM</name>
<reference evidence="1" key="2">
    <citation type="journal article" date="2022" name="New Phytol.">
        <title>Evolutionary transition to the ectomycorrhizal habit in the genomes of a hyperdiverse lineage of mushroom-forming fungi.</title>
        <authorList>
            <person name="Looney B."/>
            <person name="Miyauchi S."/>
            <person name="Morin E."/>
            <person name="Drula E."/>
            <person name="Courty P.E."/>
            <person name="Kohler A."/>
            <person name="Kuo A."/>
            <person name="LaButti K."/>
            <person name="Pangilinan J."/>
            <person name="Lipzen A."/>
            <person name="Riley R."/>
            <person name="Andreopoulos W."/>
            <person name="He G."/>
            <person name="Johnson J."/>
            <person name="Nolan M."/>
            <person name="Tritt A."/>
            <person name="Barry K.W."/>
            <person name="Grigoriev I.V."/>
            <person name="Nagy L.G."/>
            <person name="Hibbett D."/>
            <person name="Henrissat B."/>
            <person name="Matheny P.B."/>
            <person name="Labbe J."/>
            <person name="Martin F.M."/>
        </authorList>
    </citation>
    <scope>NUCLEOTIDE SEQUENCE</scope>
    <source>
        <strain evidence="1">HHB10654</strain>
    </source>
</reference>
<protein>
    <submittedName>
        <fullName evidence="1">Uncharacterized protein</fullName>
    </submittedName>
</protein>
<gene>
    <name evidence="1" type="ORF">BV25DRAFT_1921719</name>
</gene>
<keyword evidence="2" id="KW-1185">Reference proteome</keyword>
<evidence type="ECO:0000313" key="1">
    <source>
        <dbReference type="EMBL" id="KAI0055574.1"/>
    </source>
</evidence>
<accession>A0ACB8SGS7</accession>
<reference evidence="1" key="1">
    <citation type="submission" date="2021-03" db="EMBL/GenBank/DDBJ databases">
        <authorList>
            <consortium name="DOE Joint Genome Institute"/>
            <person name="Ahrendt S."/>
            <person name="Looney B.P."/>
            <person name="Miyauchi S."/>
            <person name="Morin E."/>
            <person name="Drula E."/>
            <person name="Courty P.E."/>
            <person name="Chicoki N."/>
            <person name="Fauchery L."/>
            <person name="Kohler A."/>
            <person name="Kuo A."/>
            <person name="Labutti K."/>
            <person name="Pangilinan J."/>
            <person name="Lipzen A."/>
            <person name="Riley R."/>
            <person name="Andreopoulos W."/>
            <person name="He G."/>
            <person name="Johnson J."/>
            <person name="Barry K.W."/>
            <person name="Grigoriev I.V."/>
            <person name="Nagy L."/>
            <person name="Hibbett D."/>
            <person name="Henrissat B."/>
            <person name="Matheny P.B."/>
            <person name="Labbe J."/>
            <person name="Martin F."/>
        </authorList>
    </citation>
    <scope>NUCLEOTIDE SEQUENCE</scope>
    <source>
        <strain evidence="1">HHB10654</strain>
    </source>
</reference>
<comment type="caution">
    <text evidence="1">The sequence shown here is derived from an EMBL/GenBank/DDBJ whole genome shotgun (WGS) entry which is preliminary data.</text>
</comment>
<proteinExistence type="predicted"/>
<dbReference type="EMBL" id="MU277287">
    <property type="protein sequence ID" value="KAI0055574.1"/>
    <property type="molecule type" value="Genomic_DNA"/>
</dbReference>
<sequence>MSAAPNAPSTTPSDPPSVPPSDAGPDVLFNVPSDAPSASGSDGAPFDAGSDDAPPHAGSDTPSDAVVLPPAYFWEIPEYQEYITWVPVWRSILHPEDHEYFREYARGHTLFDINTFVLKLLTLFEEPDFYSPNWRLTFKQGAMTPDGEEGLPDVGLVLLTDEEALTAVAELTDEEDAESELDSGYGGSEDISGPAWPSESASEVGSEAGIAAASLWEGEVTASEGSVHIEFVDHQAVRPRRAKPRKIVSILKKVLVALIPCV</sequence>
<organism evidence="1 2">
    <name type="scientific">Artomyces pyxidatus</name>
    <dbReference type="NCBI Taxonomy" id="48021"/>
    <lineage>
        <taxon>Eukaryota</taxon>
        <taxon>Fungi</taxon>
        <taxon>Dikarya</taxon>
        <taxon>Basidiomycota</taxon>
        <taxon>Agaricomycotina</taxon>
        <taxon>Agaricomycetes</taxon>
        <taxon>Russulales</taxon>
        <taxon>Auriscalpiaceae</taxon>
        <taxon>Artomyces</taxon>
    </lineage>
</organism>
<evidence type="ECO:0000313" key="2">
    <source>
        <dbReference type="Proteomes" id="UP000814140"/>
    </source>
</evidence>